<reference evidence="3 4" key="1">
    <citation type="submission" date="2019-09" db="EMBL/GenBank/DDBJ databases">
        <title>Goodfellowia gen. nov., a new genus of the Pseudonocardineae related to Actinoalloteichus, containing Goodfellowia coeruleoviolacea gen. nov., comb. nov. gen. nov., comb. nov.</title>
        <authorList>
            <person name="Labeda D."/>
        </authorList>
    </citation>
    <scope>NUCLEOTIDE SEQUENCE [LARGE SCALE GENOMIC DNA]</scope>
    <source>
        <strain evidence="3 4">AN110305</strain>
    </source>
</reference>
<keyword evidence="2" id="KW-0812">Transmembrane</keyword>
<reference evidence="3 4" key="2">
    <citation type="submission" date="2019-09" db="EMBL/GenBank/DDBJ databases">
        <authorList>
            <person name="Jin C."/>
        </authorList>
    </citation>
    <scope>NUCLEOTIDE SEQUENCE [LARGE SCALE GENOMIC DNA]</scope>
    <source>
        <strain evidence="3 4">AN110305</strain>
    </source>
</reference>
<feature type="region of interest" description="Disordered" evidence="1">
    <location>
        <begin position="538"/>
        <end position="557"/>
    </location>
</feature>
<name>A0A5B2XRQ2_9PSEU</name>
<evidence type="ECO:0000256" key="2">
    <source>
        <dbReference type="SAM" id="Phobius"/>
    </source>
</evidence>
<gene>
    <name evidence="3" type="ORF">F0L68_02295</name>
</gene>
<feature type="compositionally biased region" description="Basic and acidic residues" evidence="1">
    <location>
        <begin position="1"/>
        <end position="29"/>
    </location>
</feature>
<dbReference type="EMBL" id="VUOB01000002">
    <property type="protein sequence ID" value="KAA2266588.1"/>
    <property type="molecule type" value="Genomic_DNA"/>
</dbReference>
<dbReference type="InterPro" id="IPR028082">
    <property type="entry name" value="Peripla_BP_I"/>
</dbReference>
<comment type="caution">
    <text evidence="3">The sequence shown here is derived from an EMBL/GenBank/DDBJ whole genome shotgun (WGS) entry which is preliminary data.</text>
</comment>
<keyword evidence="2" id="KW-1133">Transmembrane helix</keyword>
<feature type="region of interest" description="Disordered" evidence="1">
    <location>
        <begin position="1"/>
        <end position="58"/>
    </location>
</feature>
<dbReference type="Gene3D" id="3.40.50.2300">
    <property type="match status" value="2"/>
</dbReference>
<dbReference type="RefSeq" id="WP_149847695.1">
    <property type="nucleotide sequence ID" value="NZ_VUOB01000002.1"/>
</dbReference>
<evidence type="ECO:0000313" key="3">
    <source>
        <dbReference type="EMBL" id="KAA2266588.1"/>
    </source>
</evidence>
<proteinExistence type="predicted"/>
<feature type="transmembrane region" description="Helical" evidence="2">
    <location>
        <begin position="66"/>
        <end position="87"/>
    </location>
</feature>
<evidence type="ECO:0000256" key="1">
    <source>
        <dbReference type="SAM" id="MobiDB-lite"/>
    </source>
</evidence>
<keyword evidence="2" id="KW-0472">Membrane</keyword>
<dbReference type="SUPFAM" id="SSF53822">
    <property type="entry name" value="Periplasmic binding protein-like I"/>
    <property type="match status" value="1"/>
</dbReference>
<keyword evidence="4" id="KW-1185">Reference proteome</keyword>
<dbReference type="CDD" id="cd06268">
    <property type="entry name" value="PBP1_ABC_transporter_LIVBP-like"/>
    <property type="match status" value="1"/>
</dbReference>
<organism evidence="3 4">
    <name type="scientific">Solihabitans fulvus</name>
    <dbReference type="NCBI Taxonomy" id="1892852"/>
    <lineage>
        <taxon>Bacteria</taxon>
        <taxon>Bacillati</taxon>
        <taxon>Actinomycetota</taxon>
        <taxon>Actinomycetes</taxon>
        <taxon>Pseudonocardiales</taxon>
        <taxon>Pseudonocardiaceae</taxon>
        <taxon>Solihabitans</taxon>
    </lineage>
</organism>
<evidence type="ECO:0000313" key="4">
    <source>
        <dbReference type="Proteomes" id="UP000323454"/>
    </source>
</evidence>
<dbReference type="OrthoDB" id="3440574at2"/>
<feature type="compositionally biased region" description="Polar residues" evidence="1">
    <location>
        <begin position="538"/>
        <end position="550"/>
    </location>
</feature>
<dbReference type="Proteomes" id="UP000323454">
    <property type="component" value="Unassembled WGS sequence"/>
</dbReference>
<sequence>MADEEERRAGRQRDADEDERRVRAKRAADTEAEADADADPVAAEEPAEVRHGRPLNPRRPLHRRPLPWVAVGVLVLLVIGLLVWAPWRQPTVRVTDGGDVLADYLGDVSGRIRDENRSLPDGNFVSVAFMIAIRTPADDINGQSAILHELEGAFLAQHWANHPDGTAAFATDRPLVKLLVADTGFKGTDWSETVAQLVRAVGEQHLVAVAGLGSSTTQTQAAVDELARNKIPMIGAVVTSAKLAAAGLVRVAPTDHNETDAMVNYLRGTQAWRDAADPKSYLAYLIQDKAENDTYAADLAQSYRKSFGEGDQGNDRVHVLLQDEQGLYDGSQPAAGNALSRQADTVCVIRPRVVLFAGRSQDVQTFVADLAGRRCADAPITVVTGDDVDHLNIPRPPGAGPLWVEQNSGIEVVYTALASPQTWQLDQDAVSRSTVARFATCVGCFLHYFADPKGLDDGHAIMAHDSVLTAVTAARNVVSQTNPTPPPAAALTNGLYSIDAQHAVPGASGYIYFQGSTNGQDGVPASKLVPILKLNPDGSATEQGLSSGTGTLPGPPK</sequence>
<protein>
    <submittedName>
        <fullName evidence="3">Amino acid ABC transporter substrate-binding protein</fullName>
    </submittedName>
</protein>
<accession>A0A5B2XRQ2</accession>
<dbReference type="AlphaFoldDB" id="A0A5B2XRQ2"/>